<evidence type="ECO:0000256" key="6">
    <source>
        <dbReference type="SAM" id="MobiDB-lite"/>
    </source>
</evidence>
<dbReference type="Proteomes" id="UP000005283">
    <property type="component" value="Unassembled WGS sequence"/>
</dbReference>
<dbReference type="PANTHER" id="PTHR33284">
    <property type="entry name" value="RIBOSOMAL PROTEIN L25/GLN-TRNA SYNTHETASE, ANTI-CODON-BINDING DOMAIN-CONTAINING PROTEIN"/>
    <property type="match status" value="1"/>
</dbReference>
<dbReference type="CDD" id="cd00495">
    <property type="entry name" value="Ribosomal_L25_TL5_CTC"/>
    <property type="match status" value="1"/>
</dbReference>
<keyword evidence="10" id="KW-1185">Reference proteome</keyword>
<dbReference type="STRING" id="679190.HMPREF0650_1195"/>
<dbReference type="InterPro" id="IPR037121">
    <property type="entry name" value="Ribosomal_bL25_C"/>
</dbReference>
<comment type="subunit">
    <text evidence="5">Part of the 50S ribosomal subunit; part of the 5S rRNA/L5/L18/L25 subcomplex. Contacts the 5S rRNA. Binds to the 5S rRNA independently of L5 and L18.</text>
</comment>
<dbReference type="RefSeq" id="WP_004350985.1">
    <property type="nucleotide sequence ID" value="NZ_ADEG01000109.1"/>
</dbReference>
<dbReference type="InterPro" id="IPR001021">
    <property type="entry name" value="Ribosomal_bL25_long"/>
</dbReference>
<dbReference type="PANTHER" id="PTHR33284:SF1">
    <property type="entry name" value="RIBOSOMAL PROTEIN L25_GLN-TRNA SYNTHETASE, ANTI-CODON-BINDING DOMAIN-CONTAINING PROTEIN"/>
    <property type="match status" value="1"/>
</dbReference>
<evidence type="ECO:0000256" key="3">
    <source>
        <dbReference type="ARBA" id="ARBA00022980"/>
    </source>
</evidence>
<dbReference type="eggNOG" id="COG1825">
    <property type="taxonomic scope" value="Bacteria"/>
</dbReference>
<keyword evidence="1 5" id="KW-0699">rRNA-binding</keyword>
<dbReference type="InterPro" id="IPR029751">
    <property type="entry name" value="Ribosomal_L25_dom"/>
</dbReference>
<comment type="function">
    <text evidence="5">This is one of the proteins that binds to the 5S RNA in the ribosome where it forms part of the central protuberance.</text>
</comment>
<dbReference type="GO" id="GO:0022625">
    <property type="term" value="C:cytosolic large ribosomal subunit"/>
    <property type="evidence" value="ECO:0007669"/>
    <property type="project" value="TreeGrafter"/>
</dbReference>
<keyword evidence="2 5" id="KW-0694">RNA-binding</keyword>
<evidence type="ECO:0000256" key="2">
    <source>
        <dbReference type="ARBA" id="ARBA00022884"/>
    </source>
</evidence>
<dbReference type="AlphaFoldDB" id="D1W8V7"/>
<evidence type="ECO:0000313" key="10">
    <source>
        <dbReference type="Proteomes" id="UP000005283"/>
    </source>
</evidence>
<dbReference type="InterPro" id="IPR011035">
    <property type="entry name" value="Ribosomal_bL25/Gln-tRNA_synth"/>
</dbReference>
<keyword evidence="3 5" id="KW-0689">Ribosomal protein</keyword>
<dbReference type="NCBIfam" id="TIGR00731">
    <property type="entry name" value="bL25_bact_ctc"/>
    <property type="match status" value="1"/>
</dbReference>
<proteinExistence type="inferred from homology"/>
<accession>D1W8V7</accession>
<evidence type="ECO:0000256" key="5">
    <source>
        <dbReference type="HAMAP-Rule" id="MF_01334"/>
    </source>
</evidence>
<dbReference type="InterPro" id="IPR020056">
    <property type="entry name" value="Rbsml_bL25/Gln-tRNA_synth_N"/>
</dbReference>
<feature type="domain" description="Large ribosomal subunit protein bL25 beta" evidence="8">
    <location>
        <begin position="105"/>
        <end position="185"/>
    </location>
</feature>
<dbReference type="GO" id="GO:0003735">
    <property type="term" value="F:structural constituent of ribosome"/>
    <property type="evidence" value="ECO:0007669"/>
    <property type="project" value="InterPro"/>
</dbReference>
<dbReference type="Gene3D" id="2.40.240.10">
    <property type="entry name" value="Ribosomal Protein L25, Chain P"/>
    <property type="match status" value="1"/>
</dbReference>
<name>D1W8V7_9BACT</name>
<dbReference type="InterPro" id="IPR020057">
    <property type="entry name" value="Ribosomal_bL25_b-dom"/>
</dbReference>
<comment type="caution">
    <text evidence="9">The sequence shown here is derived from an EMBL/GenBank/DDBJ whole genome shotgun (WGS) entry which is preliminary data.</text>
</comment>
<feature type="region of interest" description="Disordered" evidence="6">
    <location>
        <begin position="190"/>
        <end position="217"/>
    </location>
</feature>
<dbReference type="Pfam" id="PF01386">
    <property type="entry name" value="Ribosomal_L25p"/>
    <property type="match status" value="1"/>
</dbReference>
<comment type="similarity">
    <text evidence="5">Belongs to the bacterial ribosomal protein bL25 family. CTC subfamily.</text>
</comment>
<feature type="compositionally biased region" description="Acidic residues" evidence="6">
    <location>
        <begin position="194"/>
        <end position="210"/>
    </location>
</feature>
<dbReference type="Pfam" id="PF14693">
    <property type="entry name" value="Ribosomal_TL5_C"/>
    <property type="match status" value="1"/>
</dbReference>
<evidence type="ECO:0000256" key="4">
    <source>
        <dbReference type="ARBA" id="ARBA00023274"/>
    </source>
</evidence>
<dbReference type="GO" id="GO:0006412">
    <property type="term" value="P:translation"/>
    <property type="evidence" value="ECO:0007669"/>
    <property type="project" value="UniProtKB-UniRule"/>
</dbReference>
<keyword evidence="4 5" id="KW-0687">Ribonucleoprotein</keyword>
<evidence type="ECO:0000259" key="7">
    <source>
        <dbReference type="Pfam" id="PF01386"/>
    </source>
</evidence>
<dbReference type="HAMAP" id="MF_01334">
    <property type="entry name" value="Ribosomal_bL25_CTC"/>
    <property type="match status" value="1"/>
</dbReference>
<evidence type="ECO:0000313" key="9">
    <source>
        <dbReference type="EMBL" id="EFA90990.1"/>
    </source>
</evidence>
<evidence type="ECO:0000259" key="8">
    <source>
        <dbReference type="Pfam" id="PF14693"/>
    </source>
</evidence>
<dbReference type="Gene3D" id="2.170.120.20">
    <property type="entry name" value="Ribosomal protein L25, beta domain"/>
    <property type="match status" value="1"/>
</dbReference>
<dbReference type="GO" id="GO:0008097">
    <property type="term" value="F:5S rRNA binding"/>
    <property type="evidence" value="ECO:0007669"/>
    <property type="project" value="InterPro"/>
</dbReference>
<dbReference type="InterPro" id="IPR020930">
    <property type="entry name" value="Ribosomal_uL5_bac-type"/>
</dbReference>
<organism evidence="9 10">
    <name type="scientific">Hoylesella buccalis ATCC 35310</name>
    <dbReference type="NCBI Taxonomy" id="679190"/>
    <lineage>
        <taxon>Bacteria</taxon>
        <taxon>Pseudomonadati</taxon>
        <taxon>Bacteroidota</taxon>
        <taxon>Bacteroidia</taxon>
        <taxon>Bacteroidales</taxon>
        <taxon>Prevotellaceae</taxon>
        <taxon>Hoylesella</taxon>
    </lineage>
</organism>
<evidence type="ECO:0000256" key="1">
    <source>
        <dbReference type="ARBA" id="ARBA00022730"/>
    </source>
</evidence>
<dbReference type="SUPFAM" id="SSF50715">
    <property type="entry name" value="Ribosomal protein L25-like"/>
    <property type="match status" value="1"/>
</dbReference>
<sequence>MKEINVSGKKREDLGKKASKQLRKEGYVPCNIYGAAQADGKPEALAFAAPMSELRKVVYTPHIYVINLNIDGESHTAILKELQFHPVTDALLHVDFYAVNDQKPITIGIPVKLVGLAQGVRDGGRMNLSIRKVNVTAPYQRIPEHLDIDVTNLKIGKSIKVGQLNFEGLEMATSKDVVVCSIKMTRAANLSTGEETEEEGEAAAEGEGEGEAAPAEA</sequence>
<protein>
    <recommendedName>
        <fullName evidence="5">Large ribosomal subunit protein bL25</fullName>
    </recommendedName>
    <alternativeName>
        <fullName evidence="5">General stress protein CTC</fullName>
    </alternativeName>
</protein>
<gene>
    <name evidence="5" type="primary">rplY</name>
    <name evidence="5" type="synonym">ctc</name>
    <name evidence="9" type="ORF">HMPREF0650_1195</name>
</gene>
<dbReference type="EMBL" id="ADEG01000109">
    <property type="protein sequence ID" value="EFA90990.1"/>
    <property type="molecule type" value="Genomic_DNA"/>
</dbReference>
<feature type="domain" description="Large ribosomal subunit protein bL25 L25" evidence="7">
    <location>
        <begin position="8"/>
        <end position="96"/>
    </location>
</feature>
<reference evidence="9 10" key="1">
    <citation type="submission" date="2009-12" db="EMBL/GenBank/DDBJ databases">
        <title>Genome Sequence of Prevotella buccalis ATCC 35310.</title>
        <authorList>
            <person name="Durkin A.S."/>
            <person name="Madupu R."/>
            <person name="Torralba M."/>
            <person name="Methe B."/>
            <person name="Sutton G."/>
            <person name="Strausberg R.L."/>
            <person name="Nelson K.E."/>
        </authorList>
    </citation>
    <scope>NUCLEOTIDE SEQUENCE [LARGE SCALE GENOMIC DNA]</scope>
    <source>
        <strain evidence="9 10">ATCC 35310</strain>
    </source>
</reference>
<dbReference type="NCBIfam" id="NF004132">
    <property type="entry name" value="PRK05618.2-2"/>
    <property type="match status" value="1"/>
</dbReference>